<evidence type="ECO:0008006" key="3">
    <source>
        <dbReference type="Google" id="ProtNLM"/>
    </source>
</evidence>
<keyword evidence="2" id="KW-1185">Reference proteome</keyword>
<name>A0ABQ7EP97_BRACR</name>
<organism evidence="1 2">
    <name type="scientific">Brassica cretica</name>
    <name type="common">Mustard</name>
    <dbReference type="NCBI Taxonomy" id="69181"/>
    <lineage>
        <taxon>Eukaryota</taxon>
        <taxon>Viridiplantae</taxon>
        <taxon>Streptophyta</taxon>
        <taxon>Embryophyta</taxon>
        <taxon>Tracheophyta</taxon>
        <taxon>Spermatophyta</taxon>
        <taxon>Magnoliopsida</taxon>
        <taxon>eudicotyledons</taxon>
        <taxon>Gunneridae</taxon>
        <taxon>Pentapetalae</taxon>
        <taxon>rosids</taxon>
        <taxon>malvids</taxon>
        <taxon>Brassicales</taxon>
        <taxon>Brassicaceae</taxon>
        <taxon>Brassiceae</taxon>
        <taxon>Brassica</taxon>
    </lineage>
</organism>
<protein>
    <recommendedName>
        <fullName evidence="3">Reverse transcriptase zinc-binding domain-containing protein</fullName>
    </recommendedName>
</protein>
<dbReference type="Proteomes" id="UP000266723">
    <property type="component" value="Unassembled WGS sequence"/>
</dbReference>
<sequence>MPVRIMGSLLLSEYVFYQTNTTTQGPEEVRHLRTSFLSLKPPKQRQSLFSSGVRLVTDVGVTSPPLSHFSFFASRSSPSGVSICFVCSGPLLTISSLPPAHEGAWTERVVNLWNSGEIYDKSWRLVARALVWRLLRTGSVLQRRVSFIGVERWHVMHSFAWRLVGGGSCGYRSGGF</sequence>
<reference evidence="1 2" key="1">
    <citation type="journal article" date="2020" name="BMC Genomics">
        <title>Intraspecific diversification of the crop wild relative Brassica cretica Lam. using demographic model selection.</title>
        <authorList>
            <person name="Kioukis A."/>
            <person name="Michalopoulou V.A."/>
            <person name="Briers L."/>
            <person name="Pirintsos S."/>
            <person name="Studholme D.J."/>
            <person name="Pavlidis P."/>
            <person name="Sarris P.F."/>
        </authorList>
    </citation>
    <scope>NUCLEOTIDE SEQUENCE [LARGE SCALE GENOMIC DNA]</scope>
    <source>
        <strain evidence="2">cv. PFS-1207/04</strain>
    </source>
</reference>
<gene>
    <name evidence="1" type="ORF">DY000_02025449</name>
</gene>
<proteinExistence type="predicted"/>
<dbReference type="EMBL" id="QGKV02000299">
    <property type="protein sequence ID" value="KAF3598059.1"/>
    <property type="molecule type" value="Genomic_DNA"/>
</dbReference>
<evidence type="ECO:0000313" key="1">
    <source>
        <dbReference type="EMBL" id="KAF3598059.1"/>
    </source>
</evidence>
<comment type="caution">
    <text evidence="1">The sequence shown here is derived from an EMBL/GenBank/DDBJ whole genome shotgun (WGS) entry which is preliminary data.</text>
</comment>
<evidence type="ECO:0000313" key="2">
    <source>
        <dbReference type="Proteomes" id="UP000266723"/>
    </source>
</evidence>
<accession>A0ABQ7EP97</accession>